<accession>A0A438XAD4</accession>
<gene>
    <name evidence="1" type="ORF">EC518_08700</name>
</gene>
<reference evidence="1 2" key="1">
    <citation type="submission" date="2018-11" db="EMBL/GenBank/DDBJ databases">
        <title>Genetic determinants and prediction of antibiotic resistance phenotypes in Helicobacter pylori.</title>
        <authorList>
            <person name="Wagner K."/>
        </authorList>
    </citation>
    <scope>NUCLEOTIDE SEQUENCE [LARGE SCALE GENOMIC DNA]</scope>
    <source>
        <strain evidence="1 2">ZH70</strain>
    </source>
</reference>
<feature type="non-terminal residue" evidence="1">
    <location>
        <position position="167"/>
    </location>
</feature>
<evidence type="ECO:0000313" key="1">
    <source>
        <dbReference type="EMBL" id="RVZ33681.1"/>
    </source>
</evidence>
<protein>
    <recommendedName>
        <fullName evidence="3">DNA methyltransferase</fullName>
    </recommendedName>
</protein>
<organism evidence="1 2">
    <name type="scientific">Helicobacter pylori</name>
    <name type="common">Campylobacter pylori</name>
    <dbReference type="NCBI Taxonomy" id="210"/>
    <lineage>
        <taxon>Bacteria</taxon>
        <taxon>Pseudomonadati</taxon>
        <taxon>Campylobacterota</taxon>
        <taxon>Epsilonproteobacteria</taxon>
        <taxon>Campylobacterales</taxon>
        <taxon>Helicobacteraceae</taxon>
        <taxon>Helicobacter</taxon>
    </lineage>
</organism>
<name>A0A438XAD4_HELPX</name>
<evidence type="ECO:0000313" key="2">
    <source>
        <dbReference type="Proteomes" id="UP000289022"/>
    </source>
</evidence>
<dbReference type="AlphaFoldDB" id="A0A438XAD4"/>
<comment type="caution">
    <text evidence="1">The sequence shown here is derived from an EMBL/GenBank/DDBJ whole genome shotgun (WGS) entry which is preliminary data.</text>
</comment>
<proteinExistence type="predicted"/>
<dbReference type="Proteomes" id="UP000289022">
    <property type="component" value="Unassembled WGS sequence"/>
</dbReference>
<sequence>MLKEYLEGIKDLTPEKNELTHRPSLYNLLKNLKDNFNKEFKIEHEPNRDKQGGQPDFCVSFQGLNIGYIENKRVGTDLRQLLKAKKNDQILKYLELNPNLMLTNYLDFVWVGKDENNEPLIKRKISVASLDELSKPIKPNSQTERDLIEFFKGFFNYEAAPITNAKD</sequence>
<evidence type="ECO:0008006" key="3">
    <source>
        <dbReference type="Google" id="ProtNLM"/>
    </source>
</evidence>
<dbReference type="EMBL" id="RJGP01000548">
    <property type="protein sequence ID" value="RVZ33681.1"/>
    <property type="molecule type" value="Genomic_DNA"/>
</dbReference>